<sequence length="953" mass="107165">MVTVRPTTTPTYRDNGSLGTILEVPDSPPQPSKPELRVGVDSVVRVIARMSGFVAKLPLRVPLETDLGGQLGRWLDQAHVQKWEGRPGMTSADCREDLDRLDQMRRNVYTACRHGVADALPHLHVLQEYAAALELCEEQGFPYNSGAVDDSGTTRDDEHDRQHRHKLNKRGQQHHSPLSSASLGNSSLANMLEFPWKSSDNQEEVDGTLAWERANVLWNLAIVQAHQAYAVEKTPNNPQSRTAWKQAGLHLQTAASLLRYLQTDLLPAATERSFPSHDLSASFLTLWERFCLADAQYAFYQAVAAAPRPLHALLAKVSAAAIPLYGVCEELLLDDDDYGLDTSSSASITANASATGHAAANQFRSKRLQIWGDAVRAWGMWMSALCEYHQAQTHADKGERGPAHARLEAAQKFGSLCLDFCNSEEESLLDDLAELVYVTLQDMETQLEQAEQANRLDPVDIPDRNDLPEVPPQTMVEVEKDVSSSLPKLAPPLFTSGPGSVLRRYEQTFRYDMQRLLTNTTLAAEDKTDQGRRALATVNLPHSVTAYQQESQGGGIPDALWERVRVVQDQDMLRELKQSVWELCDIAERARSLYQTVQENLKEDLRVDSLFRSQNSTFEGHNVSQVQKSFHTTLENYDSLLTSAREGDQLVMQRVELLDTDPKYKLLQFRKSQLDRLLPAGDQNVDVSTLSRMLVELSALFQRRDVSLEELRNKMEAYDFTGELVQVDELGLEAEAEYKAVFQRAKDSFQGALNGIERSMEEQSRLVREILTENDIFMHERENSRAKGSTDRSITMIEDAVDEVEQLSTHLKEGRDFYDSVLPKLEKLRKQVGDVSARLTMERCEYEDNTQRNRQEADDARMAANLSDHGQGQQTQTSIRYIDNGSGSSPRRPMDRVATPGMHPVSHELPQVRVDDEKVASLVAMDFDPNRVFAALLRYDNNFEQALNDLLSG</sequence>
<evidence type="ECO:0000256" key="1">
    <source>
        <dbReference type="ARBA" id="ARBA00004177"/>
    </source>
</evidence>
<evidence type="ECO:0000259" key="7">
    <source>
        <dbReference type="PROSITE" id="PS51180"/>
    </source>
</evidence>
<evidence type="ECO:0000259" key="6">
    <source>
        <dbReference type="PROSITE" id="PS50030"/>
    </source>
</evidence>
<dbReference type="KEGG" id="pti:PHATRDRAFT_48519"/>
<feature type="compositionally biased region" description="Low complexity" evidence="5">
    <location>
        <begin position="1"/>
        <end position="13"/>
    </location>
</feature>
<reference evidence="8 9" key="1">
    <citation type="journal article" date="2008" name="Nature">
        <title>The Phaeodactylum genome reveals the evolutionary history of diatom genomes.</title>
        <authorList>
            <person name="Bowler C."/>
            <person name="Allen A.E."/>
            <person name="Badger J.H."/>
            <person name="Grimwood J."/>
            <person name="Jabbari K."/>
            <person name="Kuo A."/>
            <person name="Maheswari U."/>
            <person name="Martens C."/>
            <person name="Maumus F."/>
            <person name="Otillar R.P."/>
            <person name="Rayko E."/>
            <person name="Salamov A."/>
            <person name="Vandepoele K."/>
            <person name="Beszteri B."/>
            <person name="Gruber A."/>
            <person name="Heijde M."/>
            <person name="Katinka M."/>
            <person name="Mock T."/>
            <person name="Valentin K."/>
            <person name="Verret F."/>
            <person name="Berges J.A."/>
            <person name="Brownlee C."/>
            <person name="Cadoret J.P."/>
            <person name="Chiovitti A."/>
            <person name="Choi C.J."/>
            <person name="Coesel S."/>
            <person name="De Martino A."/>
            <person name="Detter J.C."/>
            <person name="Durkin C."/>
            <person name="Falciatore A."/>
            <person name="Fournet J."/>
            <person name="Haruta M."/>
            <person name="Huysman M.J."/>
            <person name="Jenkins B.D."/>
            <person name="Jiroutova K."/>
            <person name="Jorgensen R.E."/>
            <person name="Joubert Y."/>
            <person name="Kaplan A."/>
            <person name="Kroger N."/>
            <person name="Kroth P.G."/>
            <person name="La Roche J."/>
            <person name="Lindquist E."/>
            <person name="Lommer M."/>
            <person name="Martin-Jezequel V."/>
            <person name="Lopez P.J."/>
            <person name="Lucas S."/>
            <person name="Mangogna M."/>
            <person name="McGinnis K."/>
            <person name="Medlin L.K."/>
            <person name="Montsant A."/>
            <person name="Oudot-Le Secq M.P."/>
            <person name="Napoli C."/>
            <person name="Obornik M."/>
            <person name="Parker M.S."/>
            <person name="Petit J.L."/>
            <person name="Porcel B.M."/>
            <person name="Poulsen N."/>
            <person name="Robison M."/>
            <person name="Rychlewski L."/>
            <person name="Rynearson T.A."/>
            <person name="Schmutz J."/>
            <person name="Shapiro H."/>
            <person name="Siaut M."/>
            <person name="Stanley M."/>
            <person name="Sussman M.R."/>
            <person name="Taylor A.R."/>
            <person name="Vardi A."/>
            <person name="von Dassow P."/>
            <person name="Vyverman W."/>
            <person name="Willis A."/>
            <person name="Wyrwicz L.S."/>
            <person name="Rokhsar D.S."/>
            <person name="Weissenbach J."/>
            <person name="Armbrust E.V."/>
            <person name="Green B.R."/>
            <person name="Van de Peer Y."/>
            <person name="Grigoriev I.V."/>
        </authorList>
    </citation>
    <scope>NUCLEOTIDE SEQUENCE [LARGE SCALE GENOMIC DNA]</scope>
    <source>
        <strain evidence="8 9">CCAP 1055/1</strain>
    </source>
</reference>
<dbReference type="PANTHER" id="PTHR23030">
    <property type="entry name" value="PCD6 INTERACTING PROTEIN-RELATED"/>
    <property type="match status" value="1"/>
</dbReference>
<feature type="region of interest" description="Disordered" evidence="5">
    <location>
        <begin position="146"/>
        <end position="182"/>
    </location>
</feature>
<dbReference type="GO" id="GO:0005768">
    <property type="term" value="C:endosome"/>
    <property type="evidence" value="ECO:0007669"/>
    <property type="project" value="UniProtKB-SubCell"/>
</dbReference>
<dbReference type="InterPro" id="IPR009060">
    <property type="entry name" value="UBA-like_sf"/>
</dbReference>
<evidence type="ECO:0000256" key="4">
    <source>
        <dbReference type="ARBA" id="ARBA00022753"/>
    </source>
</evidence>
<dbReference type="PaxDb" id="2850-Phatr48519"/>
<dbReference type="HOGENOM" id="CLU_309400_0_0_1"/>
<feature type="compositionally biased region" description="Polar residues" evidence="5">
    <location>
        <begin position="868"/>
        <end position="889"/>
    </location>
</feature>
<dbReference type="InterPro" id="IPR038499">
    <property type="entry name" value="BRO1_sf"/>
</dbReference>
<organism evidence="8 9">
    <name type="scientific">Phaeodactylum tricornutum (strain CCAP 1055/1)</name>
    <dbReference type="NCBI Taxonomy" id="556484"/>
    <lineage>
        <taxon>Eukaryota</taxon>
        <taxon>Sar</taxon>
        <taxon>Stramenopiles</taxon>
        <taxon>Ochrophyta</taxon>
        <taxon>Bacillariophyta</taxon>
        <taxon>Bacillariophyceae</taxon>
        <taxon>Bacillariophycidae</taxon>
        <taxon>Naviculales</taxon>
        <taxon>Phaeodactylaceae</taxon>
        <taxon>Phaeodactylum</taxon>
    </lineage>
</organism>
<accession>B7G7J3</accession>
<dbReference type="eggNOG" id="KOG2220">
    <property type="taxonomic scope" value="Eukaryota"/>
</dbReference>
<dbReference type="SUPFAM" id="SSF46934">
    <property type="entry name" value="UBA-like"/>
    <property type="match status" value="1"/>
</dbReference>
<dbReference type="EMBL" id="CM000620">
    <property type="protein sequence ID" value="EEC45247.1"/>
    <property type="molecule type" value="Genomic_DNA"/>
</dbReference>
<proteinExistence type="predicted"/>
<dbReference type="RefSeq" id="XP_002183029.1">
    <property type="nucleotide sequence ID" value="XM_002182993.1"/>
</dbReference>
<dbReference type="PROSITE" id="PS51180">
    <property type="entry name" value="BRO1"/>
    <property type="match status" value="1"/>
</dbReference>
<dbReference type="PROSITE" id="PS50030">
    <property type="entry name" value="UBA"/>
    <property type="match status" value="1"/>
</dbReference>
<protein>
    <submittedName>
        <fullName evidence="8">Uncharacterized protein</fullName>
    </submittedName>
</protein>
<dbReference type="InterPro" id="IPR015940">
    <property type="entry name" value="UBA"/>
</dbReference>
<dbReference type="OrthoDB" id="2141925at2759"/>
<dbReference type="Gene3D" id="1.20.120.560">
    <property type="entry name" value="alix/aip1 in complex with the ypdl late domain"/>
    <property type="match status" value="1"/>
</dbReference>
<dbReference type="Gene3D" id="1.25.40.280">
    <property type="entry name" value="alix/aip1 like domains"/>
    <property type="match status" value="1"/>
</dbReference>
<name>B7G7J3_PHATC</name>
<evidence type="ECO:0000313" key="9">
    <source>
        <dbReference type="Proteomes" id="UP000000759"/>
    </source>
</evidence>
<feature type="domain" description="BRO1" evidence="7">
    <location>
        <begin position="53"/>
        <end position="579"/>
    </location>
</feature>
<dbReference type="Pfam" id="PF03097">
    <property type="entry name" value="BRO1"/>
    <property type="match status" value="1"/>
</dbReference>
<evidence type="ECO:0000256" key="3">
    <source>
        <dbReference type="ARBA" id="ARBA00022490"/>
    </source>
</evidence>
<feature type="compositionally biased region" description="Basic and acidic residues" evidence="5">
    <location>
        <begin position="152"/>
        <end position="161"/>
    </location>
</feature>
<dbReference type="PANTHER" id="PTHR23030:SF30">
    <property type="entry name" value="TYROSINE-PROTEIN PHOSPHATASE NON-RECEPTOR TYPE 23"/>
    <property type="match status" value="1"/>
</dbReference>
<dbReference type="Proteomes" id="UP000000759">
    <property type="component" value="Chromosome 18"/>
</dbReference>
<keyword evidence="4" id="KW-0967">Endosome</keyword>
<dbReference type="Gene3D" id="1.20.140.50">
    <property type="entry name" value="alix/aip1 like domains"/>
    <property type="match status" value="1"/>
</dbReference>
<feature type="domain" description="UBA" evidence="6">
    <location>
        <begin position="913"/>
        <end position="953"/>
    </location>
</feature>
<gene>
    <name evidence="8" type="ORF">PHATRDRAFT_48519</name>
</gene>
<keyword evidence="9" id="KW-1185">Reference proteome</keyword>
<dbReference type="InParanoid" id="B7G7J3"/>
<dbReference type="Gene3D" id="1.10.8.10">
    <property type="entry name" value="DNA helicase RuvA subunit, C-terminal domain"/>
    <property type="match status" value="1"/>
</dbReference>
<dbReference type="SMART" id="SM00165">
    <property type="entry name" value="UBA"/>
    <property type="match status" value="1"/>
</dbReference>
<dbReference type="STRING" id="556484.B7G7J3"/>
<evidence type="ECO:0000256" key="2">
    <source>
        <dbReference type="ARBA" id="ARBA00004496"/>
    </source>
</evidence>
<feature type="region of interest" description="Disordered" evidence="5">
    <location>
        <begin position="865"/>
        <end position="893"/>
    </location>
</feature>
<feature type="region of interest" description="Disordered" evidence="5">
    <location>
        <begin position="1"/>
        <end position="34"/>
    </location>
</feature>
<dbReference type="InterPro" id="IPR025304">
    <property type="entry name" value="ALIX_V_dom"/>
</dbReference>
<evidence type="ECO:0000256" key="5">
    <source>
        <dbReference type="SAM" id="MobiDB-lite"/>
    </source>
</evidence>
<comment type="subcellular location">
    <subcellularLocation>
        <location evidence="2">Cytoplasm</location>
    </subcellularLocation>
    <subcellularLocation>
        <location evidence="1">Endosome</location>
    </subcellularLocation>
</comment>
<dbReference type="AlphaFoldDB" id="B7G7J3"/>
<evidence type="ECO:0000313" key="8">
    <source>
        <dbReference type="EMBL" id="EEC45247.1"/>
    </source>
</evidence>
<dbReference type="InterPro" id="IPR004328">
    <property type="entry name" value="BRO1_dom"/>
</dbReference>
<dbReference type="GO" id="GO:0043328">
    <property type="term" value="P:protein transport to vacuole involved in ubiquitin-dependent protein catabolic process via the multivesicular body sorting pathway"/>
    <property type="evidence" value="ECO:0007669"/>
    <property type="project" value="TreeGrafter"/>
</dbReference>
<dbReference type="Pfam" id="PF13949">
    <property type="entry name" value="ALIX_LYPXL_bnd"/>
    <property type="match status" value="1"/>
</dbReference>
<dbReference type="Pfam" id="PF00627">
    <property type="entry name" value="UBA"/>
    <property type="match status" value="1"/>
</dbReference>
<dbReference type="GeneID" id="7194701"/>
<keyword evidence="3" id="KW-0963">Cytoplasm</keyword>
<feature type="compositionally biased region" description="Basic residues" evidence="5">
    <location>
        <begin position="162"/>
        <end position="173"/>
    </location>
</feature>
<dbReference type="SMART" id="SM01041">
    <property type="entry name" value="BRO1"/>
    <property type="match status" value="1"/>
</dbReference>
<reference evidence="9" key="2">
    <citation type="submission" date="2008-08" db="EMBL/GenBank/DDBJ databases">
        <authorList>
            <consortium name="Diatom Consortium"/>
            <person name="Grigoriev I."/>
            <person name="Grimwood J."/>
            <person name="Kuo A."/>
            <person name="Otillar R.P."/>
            <person name="Salamov A."/>
            <person name="Detter J.C."/>
            <person name="Lindquist E."/>
            <person name="Shapiro H."/>
            <person name="Lucas S."/>
            <person name="Glavina del Rio T."/>
            <person name="Pitluck S."/>
            <person name="Rokhsar D."/>
            <person name="Bowler C."/>
        </authorList>
    </citation>
    <scope>GENOME REANNOTATION</scope>
    <source>
        <strain evidence="9">CCAP 1055/1</strain>
    </source>
</reference>